<reference evidence="3 4" key="1">
    <citation type="submission" date="2020-03" db="EMBL/GenBank/DDBJ databases">
        <title>WGS of the type strain of Planosporangium spp.</title>
        <authorList>
            <person name="Thawai C."/>
        </authorList>
    </citation>
    <scope>NUCLEOTIDE SEQUENCE [LARGE SCALE GENOMIC DNA]</scope>
    <source>
        <strain evidence="3 4">TBRC 5610</strain>
    </source>
</reference>
<keyword evidence="2" id="KW-0812">Transmembrane</keyword>
<feature type="transmembrane region" description="Helical" evidence="2">
    <location>
        <begin position="158"/>
        <end position="178"/>
    </location>
</feature>
<feature type="region of interest" description="Disordered" evidence="1">
    <location>
        <begin position="191"/>
        <end position="229"/>
    </location>
</feature>
<sequence>MDVEQQTGTEQPSVVEWGGGPVDRPGWFGSGRSTTVAGLGCAFVGFALLLAAELLPWVSVRTSALGQDFPTVGGGRIGYGIAELAAYTGMFNFGWLIVLAAVATALALRPPARRVAVAAGLGLVAGQLALLVGVTHGVRNVIQSRGGLTGGSGQLVESGAGMYCAYAALVLFAAALLVGGAPVRLRRSTGVAEEPELPGPADLTVTPAPPGHPVPPPAVADPSVWSRGA</sequence>
<keyword evidence="4" id="KW-1185">Reference proteome</keyword>
<evidence type="ECO:0000313" key="3">
    <source>
        <dbReference type="EMBL" id="NJC68966.1"/>
    </source>
</evidence>
<evidence type="ECO:0000313" key="4">
    <source>
        <dbReference type="Proteomes" id="UP000722989"/>
    </source>
</evidence>
<feature type="transmembrane region" description="Helical" evidence="2">
    <location>
        <begin position="115"/>
        <end position="138"/>
    </location>
</feature>
<comment type="caution">
    <text evidence="3">The sequence shown here is derived from an EMBL/GenBank/DDBJ whole genome shotgun (WGS) entry which is preliminary data.</text>
</comment>
<accession>A0ABX0XT33</accession>
<dbReference type="EMBL" id="JAATVY010000002">
    <property type="protein sequence ID" value="NJC68966.1"/>
    <property type="molecule type" value="Genomic_DNA"/>
</dbReference>
<feature type="compositionally biased region" description="Pro residues" evidence="1">
    <location>
        <begin position="207"/>
        <end position="219"/>
    </location>
</feature>
<evidence type="ECO:0000256" key="2">
    <source>
        <dbReference type="SAM" id="Phobius"/>
    </source>
</evidence>
<evidence type="ECO:0000256" key="1">
    <source>
        <dbReference type="SAM" id="MobiDB-lite"/>
    </source>
</evidence>
<dbReference type="RefSeq" id="WP_167923837.1">
    <property type="nucleotide sequence ID" value="NZ_JAATVY010000002.1"/>
</dbReference>
<feature type="transmembrane region" description="Helical" evidence="2">
    <location>
        <begin position="84"/>
        <end position="108"/>
    </location>
</feature>
<name>A0ABX0XT33_9ACTN</name>
<keyword evidence="2" id="KW-0472">Membrane</keyword>
<proteinExistence type="predicted"/>
<feature type="region of interest" description="Disordered" evidence="1">
    <location>
        <begin position="1"/>
        <end position="20"/>
    </location>
</feature>
<feature type="compositionally biased region" description="Polar residues" evidence="1">
    <location>
        <begin position="1"/>
        <end position="12"/>
    </location>
</feature>
<organism evidence="3 4">
    <name type="scientific">Planosporangium thailandense</name>
    <dbReference type="NCBI Taxonomy" id="765197"/>
    <lineage>
        <taxon>Bacteria</taxon>
        <taxon>Bacillati</taxon>
        <taxon>Actinomycetota</taxon>
        <taxon>Actinomycetes</taxon>
        <taxon>Micromonosporales</taxon>
        <taxon>Micromonosporaceae</taxon>
        <taxon>Planosporangium</taxon>
    </lineage>
</organism>
<feature type="transmembrane region" description="Helical" evidence="2">
    <location>
        <begin position="36"/>
        <end position="58"/>
    </location>
</feature>
<keyword evidence="2" id="KW-1133">Transmembrane helix</keyword>
<protein>
    <submittedName>
        <fullName evidence="3">Uncharacterized protein</fullName>
    </submittedName>
</protein>
<dbReference type="Proteomes" id="UP000722989">
    <property type="component" value="Unassembled WGS sequence"/>
</dbReference>
<gene>
    <name evidence="3" type="ORF">HC031_04375</name>
</gene>